<dbReference type="Pfam" id="PF00578">
    <property type="entry name" value="AhpC-TSA"/>
    <property type="match status" value="1"/>
</dbReference>
<feature type="active site" description="Cysteine sulfenic acid (-SOH) intermediate; for peroxidase activity" evidence="13">
    <location>
        <position position="45"/>
    </location>
</feature>
<dbReference type="InterPro" id="IPR024706">
    <property type="entry name" value="Peroxiredoxin_AhpC-typ"/>
</dbReference>
<dbReference type="InterPro" id="IPR013766">
    <property type="entry name" value="Thioredoxin_domain"/>
</dbReference>
<dbReference type="CDD" id="cd03017">
    <property type="entry name" value="PRX_BCP"/>
    <property type="match status" value="1"/>
</dbReference>
<dbReference type="PANTHER" id="PTHR42801">
    <property type="entry name" value="THIOREDOXIN-DEPENDENT PEROXIDE REDUCTASE"/>
    <property type="match status" value="1"/>
</dbReference>
<keyword evidence="8" id="KW-0676">Redox-active center</keyword>
<accession>A0A1X7JMR8</accession>
<dbReference type="InterPro" id="IPR036249">
    <property type="entry name" value="Thioredoxin-like_sf"/>
</dbReference>
<dbReference type="AlphaFoldDB" id="A0A1X7JMR8"/>
<evidence type="ECO:0000256" key="1">
    <source>
        <dbReference type="ARBA" id="ARBA00003330"/>
    </source>
</evidence>
<dbReference type="SUPFAM" id="SSF52833">
    <property type="entry name" value="Thioredoxin-like"/>
    <property type="match status" value="1"/>
</dbReference>
<evidence type="ECO:0000256" key="5">
    <source>
        <dbReference type="ARBA" id="ARBA00022862"/>
    </source>
</evidence>
<comment type="function">
    <text evidence="1">Thiol-specific peroxidase that catalyzes the reduction of hydrogen peroxide and organic hydroperoxides to water and alcohols, respectively. Plays a role in cell protection against oxidative stress by detoxifying peroxides and as sensor of hydrogen peroxide-mediated signaling events.</text>
</comment>
<keyword evidence="16" id="KW-1185">Reference proteome</keyword>
<evidence type="ECO:0000256" key="8">
    <source>
        <dbReference type="ARBA" id="ARBA00023284"/>
    </source>
</evidence>
<dbReference type="PROSITE" id="PS51352">
    <property type="entry name" value="THIOREDOXIN_2"/>
    <property type="match status" value="1"/>
</dbReference>
<dbReference type="PIRSF" id="PIRSF000239">
    <property type="entry name" value="AHPC"/>
    <property type="match status" value="1"/>
</dbReference>
<evidence type="ECO:0000313" key="16">
    <source>
        <dbReference type="Proteomes" id="UP000193804"/>
    </source>
</evidence>
<organism evidence="15 16">
    <name type="scientific">Marivirga sericea</name>
    <dbReference type="NCBI Taxonomy" id="1028"/>
    <lineage>
        <taxon>Bacteria</taxon>
        <taxon>Pseudomonadati</taxon>
        <taxon>Bacteroidota</taxon>
        <taxon>Cytophagia</taxon>
        <taxon>Cytophagales</taxon>
        <taxon>Marivirgaceae</taxon>
        <taxon>Marivirga</taxon>
    </lineage>
</organism>
<dbReference type="Gene3D" id="3.40.30.10">
    <property type="entry name" value="Glutaredoxin"/>
    <property type="match status" value="1"/>
</dbReference>
<dbReference type="STRING" id="1028.SAMN05661096_01863"/>
<dbReference type="GO" id="GO:0045454">
    <property type="term" value="P:cell redox homeostasis"/>
    <property type="evidence" value="ECO:0007669"/>
    <property type="project" value="TreeGrafter"/>
</dbReference>
<feature type="domain" description="Thioredoxin" evidence="14">
    <location>
        <begin position="3"/>
        <end position="146"/>
    </location>
</feature>
<evidence type="ECO:0000313" key="15">
    <source>
        <dbReference type="EMBL" id="SMG29526.1"/>
    </source>
</evidence>
<dbReference type="EC" id="1.11.1.24" evidence="3"/>
<evidence type="ECO:0000256" key="2">
    <source>
        <dbReference type="ARBA" id="ARBA00011245"/>
    </source>
</evidence>
<sequence length="146" mass="16878">MPLKEQQQAPNFELASTSGDTFKLTEQSGEPIILFFYPKNFTKVCTAEVCEFRDAFSEFRDLNVKVVGISQDTISSHQKFKKENKLPFELLSDPKGKVAKLYKATIPVIGMNRRITYLMDKEQRIKAVYENMFTADQHVKQMINKM</sequence>
<evidence type="ECO:0000256" key="3">
    <source>
        <dbReference type="ARBA" id="ARBA00013017"/>
    </source>
</evidence>
<evidence type="ECO:0000256" key="13">
    <source>
        <dbReference type="PIRSR" id="PIRSR000239-1"/>
    </source>
</evidence>
<reference evidence="16" key="1">
    <citation type="submission" date="2017-04" db="EMBL/GenBank/DDBJ databases">
        <authorList>
            <person name="Varghese N."/>
            <person name="Submissions S."/>
        </authorList>
    </citation>
    <scope>NUCLEOTIDE SEQUENCE [LARGE SCALE GENOMIC DNA]</scope>
    <source>
        <strain evidence="16">DSM 4125</strain>
    </source>
</reference>
<evidence type="ECO:0000256" key="11">
    <source>
        <dbReference type="ARBA" id="ARBA00042639"/>
    </source>
</evidence>
<evidence type="ECO:0000256" key="7">
    <source>
        <dbReference type="ARBA" id="ARBA00023157"/>
    </source>
</evidence>
<evidence type="ECO:0000256" key="4">
    <source>
        <dbReference type="ARBA" id="ARBA00022559"/>
    </source>
</evidence>
<keyword evidence="7" id="KW-1015">Disulfide bond</keyword>
<keyword evidence="4" id="KW-0575">Peroxidase</keyword>
<gene>
    <name evidence="15" type="ORF">SAMN05661096_01863</name>
</gene>
<dbReference type="OrthoDB" id="9812811at2"/>
<evidence type="ECO:0000256" key="6">
    <source>
        <dbReference type="ARBA" id="ARBA00023002"/>
    </source>
</evidence>
<evidence type="ECO:0000256" key="12">
    <source>
        <dbReference type="ARBA" id="ARBA00049091"/>
    </source>
</evidence>
<keyword evidence="6" id="KW-0560">Oxidoreductase</keyword>
<comment type="catalytic activity">
    <reaction evidence="12">
        <text>a hydroperoxide + [thioredoxin]-dithiol = an alcohol + [thioredoxin]-disulfide + H2O</text>
        <dbReference type="Rhea" id="RHEA:62620"/>
        <dbReference type="Rhea" id="RHEA-COMP:10698"/>
        <dbReference type="Rhea" id="RHEA-COMP:10700"/>
        <dbReference type="ChEBI" id="CHEBI:15377"/>
        <dbReference type="ChEBI" id="CHEBI:29950"/>
        <dbReference type="ChEBI" id="CHEBI:30879"/>
        <dbReference type="ChEBI" id="CHEBI:35924"/>
        <dbReference type="ChEBI" id="CHEBI:50058"/>
        <dbReference type="EC" id="1.11.1.24"/>
    </reaction>
</comment>
<evidence type="ECO:0000256" key="9">
    <source>
        <dbReference type="ARBA" id="ARBA00032824"/>
    </source>
</evidence>
<evidence type="ECO:0000256" key="10">
    <source>
        <dbReference type="ARBA" id="ARBA00038489"/>
    </source>
</evidence>
<dbReference type="EMBL" id="FXAW01000003">
    <property type="protein sequence ID" value="SMG29526.1"/>
    <property type="molecule type" value="Genomic_DNA"/>
</dbReference>
<dbReference type="InterPro" id="IPR000866">
    <property type="entry name" value="AhpC/TSA"/>
</dbReference>
<dbReference type="InterPro" id="IPR050924">
    <property type="entry name" value="Peroxiredoxin_BCP/PrxQ"/>
</dbReference>
<dbReference type="GO" id="GO:0005737">
    <property type="term" value="C:cytoplasm"/>
    <property type="evidence" value="ECO:0007669"/>
    <property type="project" value="TreeGrafter"/>
</dbReference>
<comment type="subunit">
    <text evidence="2">Monomer.</text>
</comment>
<protein>
    <recommendedName>
        <fullName evidence="3">thioredoxin-dependent peroxiredoxin</fullName>
        <ecNumber evidence="3">1.11.1.24</ecNumber>
    </recommendedName>
    <alternativeName>
        <fullName evidence="9">Thioredoxin peroxidase</fullName>
    </alternativeName>
    <alternativeName>
        <fullName evidence="11">Thioredoxin-dependent peroxiredoxin Bcp</fullName>
    </alternativeName>
</protein>
<dbReference type="PANTHER" id="PTHR42801:SF4">
    <property type="entry name" value="AHPC_TSA FAMILY PROTEIN"/>
    <property type="match status" value="1"/>
</dbReference>
<comment type="similarity">
    <text evidence="10">Belongs to the peroxiredoxin family. BCP/PrxQ subfamily.</text>
</comment>
<name>A0A1X7JMR8_9BACT</name>
<evidence type="ECO:0000259" key="14">
    <source>
        <dbReference type="PROSITE" id="PS51352"/>
    </source>
</evidence>
<dbReference type="Proteomes" id="UP000193804">
    <property type="component" value="Unassembled WGS sequence"/>
</dbReference>
<dbReference type="RefSeq" id="WP_085516775.1">
    <property type="nucleotide sequence ID" value="NZ_FXAW01000003.1"/>
</dbReference>
<dbReference type="GO" id="GO:0008379">
    <property type="term" value="F:thioredoxin peroxidase activity"/>
    <property type="evidence" value="ECO:0007669"/>
    <property type="project" value="TreeGrafter"/>
</dbReference>
<dbReference type="GO" id="GO:0034599">
    <property type="term" value="P:cellular response to oxidative stress"/>
    <property type="evidence" value="ECO:0007669"/>
    <property type="project" value="TreeGrafter"/>
</dbReference>
<keyword evidence="5" id="KW-0049">Antioxidant</keyword>
<proteinExistence type="inferred from homology"/>